<dbReference type="SUPFAM" id="SSF117281">
    <property type="entry name" value="Kelch motif"/>
    <property type="match status" value="1"/>
</dbReference>
<name>A0A917P751_9ACTN</name>
<gene>
    <name evidence="7" type="ORF">GCM10010121_089560</name>
</gene>
<keyword evidence="5" id="KW-0732">Signal</keyword>
<dbReference type="Pfam" id="PF13620">
    <property type="entry name" value="CarboxypepD_reg"/>
    <property type="match status" value="2"/>
</dbReference>
<keyword evidence="1" id="KW-0645">Protease</keyword>
<evidence type="ECO:0000313" key="7">
    <source>
        <dbReference type="EMBL" id="GGJ64994.1"/>
    </source>
</evidence>
<evidence type="ECO:0000256" key="4">
    <source>
        <dbReference type="SAM" id="MobiDB-lite"/>
    </source>
</evidence>
<protein>
    <recommendedName>
        <fullName evidence="6">Peptidase S53 domain-containing protein</fullName>
    </recommendedName>
</protein>
<dbReference type="Gene3D" id="2.120.10.80">
    <property type="entry name" value="Kelch-type beta propeller"/>
    <property type="match status" value="1"/>
</dbReference>
<comment type="caution">
    <text evidence="7">The sequence shown here is derived from an EMBL/GenBank/DDBJ whole genome shotgun (WGS) entry which is preliminary data.</text>
</comment>
<sequence>MRTSRHFRPDARKTFARLAALTAAAVAATVVGLPAAQASPGATATAPRAATATHPGVEQVCSTPKKGEVSCLALRRTDIKGVKGVQPHATTPNGFGASDLQSAYNLPANGGAGQTIAIVDAYDDPTAEADLAVYRQQYGLPACTTDNGCFKKIDQRGGTNYPSPNAGWAGEISLDLDMVSAAAPNANILLVEADSNSFEDLGASVDQAVAQGAKYVSNSYGTGYDASPGSGEDPSETTDFDAHYNHPGVAMVVSSGDSDYGVSYPAASQYVTSVGGTALTRDTTNSRGWSESVWHNSYGGPGSGCSLYEPKPAFQTDTGCNMRSVADVSAVADPVTGVSVYQTYGGSGWAVYGGTSASSPIIAGVYAVAGTPAAGSYPNAYPYANTSALNDVTQGTNGSCTPAYLCNAGPGYDGPTGLGTPNGTAAFRSGPHGEVSGAVTDSSGKALAGASIKAGDFRATTDAQGHYSLTVPPGTYDVTASAYGYKSKTTQGVTVVEDGTVKADFELAAVPRQTVEGKVTDGSGHGWPLYAKVSVDGMPGAPVFTDPYTGDYSLDLPEGEDYTLNFTAVYPGYKAVTKQVTVGDAAQTVNVSAEVDVQAATAAGYEVKLAGPTEPFDSTANAPEGWSIVNADGTTGGWAFDDSGNRGNHTGGSGGFAMVDSDHIGSGKKQDSSLISPVFDLSGNTSPQLSFDTDYKSYSGQAGNIDVTTDGGATWTNIWNRTTTLTGPAHVEVPLTAYAGKSNVQLRFHFTATWGYWWELDNVFVGKRTYEPVNGGLVAGTVTDANTGEGVVGATVVNADASQDKATTTATPDDPALGGGFYWMFTTKTGSHTYTASKSHYGDQAKTVDVAADSTNKATFSLKAGKLAFTPSSVDKTLEWGTKATQDLTVKNTGGAPASLTLGEQPGGFTMQSKGGAPLNLVKGTYSPLSMAQKDGGKKEPAAVDNAAGDAWQPVANLPTPLQDNAVAVDGGKVYSAFGYTGSGDTNALYAYDPDSGTWSKLASAADTREGNPAHGFIGGKLYAVGGWGASGSPDAKLEVYDPASNSWSTKASSPKPYAGSGSAVLDGKLYVVGGCTASTCGATDVTVYDPSSDSWSQLASYPESISWESCGGIDGKLYCAGGTNASGTVKHAYVYDPAADEWSAVADLPVDLWGSAYTAANGQLLVSAGVTGNSTTITNQGYAFDPGTGSWTALPNANTSVYRSGGGAGFYKVGGRPGGSATPVATVEVLPGYDQTGSSDVTWLSTSEQKVTLEPGQSTTITVSLDATVDEVTQPGDYTAALAVQTDTPYSGGNVNVKMHVNPPKDWGKYAGTVLGEDGKGGTAPLAGATIQINAATTSYTLRTAKDGTYALWFDTRLNPVTVIVSKDGYKPVTTTVKLKKGETTIGNFTLKKS</sequence>
<dbReference type="InterPro" id="IPR008969">
    <property type="entry name" value="CarboxyPept-like_regulatory"/>
</dbReference>
<feature type="chain" id="PRO_5036895977" description="Peptidase S53 domain-containing protein" evidence="5">
    <location>
        <begin position="39"/>
        <end position="1395"/>
    </location>
</feature>
<organism evidence="7 8">
    <name type="scientific">Streptomyces brasiliensis</name>
    <dbReference type="NCBI Taxonomy" id="1954"/>
    <lineage>
        <taxon>Bacteria</taxon>
        <taxon>Bacillati</taxon>
        <taxon>Actinomycetota</taxon>
        <taxon>Actinomycetes</taxon>
        <taxon>Kitasatosporales</taxon>
        <taxon>Streptomycetaceae</taxon>
        <taxon>Streptomyces</taxon>
    </lineage>
</organism>
<dbReference type="InterPro" id="IPR015915">
    <property type="entry name" value="Kelch-typ_b-propeller"/>
</dbReference>
<evidence type="ECO:0000259" key="6">
    <source>
        <dbReference type="PROSITE" id="PS51695"/>
    </source>
</evidence>
<dbReference type="InterPro" id="IPR006652">
    <property type="entry name" value="Kelch_1"/>
</dbReference>
<dbReference type="GO" id="GO:0004252">
    <property type="term" value="F:serine-type endopeptidase activity"/>
    <property type="evidence" value="ECO:0007669"/>
    <property type="project" value="InterPro"/>
</dbReference>
<dbReference type="CDD" id="cd04056">
    <property type="entry name" value="Peptidases_S53"/>
    <property type="match status" value="1"/>
</dbReference>
<dbReference type="PROSITE" id="PS51318">
    <property type="entry name" value="TAT"/>
    <property type="match status" value="1"/>
</dbReference>
<reference evidence="7" key="2">
    <citation type="submission" date="2020-09" db="EMBL/GenBank/DDBJ databases">
        <authorList>
            <person name="Sun Q."/>
            <person name="Ohkuma M."/>
        </authorList>
    </citation>
    <scope>NUCLEOTIDE SEQUENCE</scope>
    <source>
        <strain evidence="7">JCM 3086</strain>
    </source>
</reference>
<dbReference type="Gene3D" id="3.40.50.200">
    <property type="entry name" value="Peptidase S8/S53 domain"/>
    <property type="match status" value="1"/>
</dbReference>
<dbReference type="Pfam" id="PF24681">
    <property type="entry name" value="Kelch_KLHDC2_KLHL20_DRC7"/>
    <property type="match status" value="1"/>
</dbReference>
<dbReference type="Pfam" id="PF01344">
    <property type="entry name" value="Kelch_1"/>
    <property type="match status" value="1"/>
</dbReference>
<dbReference type="Gene3D" id="2.60.120.200">
    <property type="match status" value="1"/>
</dbReference>
<dbReference type="InterPro" id="IPR030400">
    <property type="entry name" value="Sedolisin_dom"/>
</dbReference>
<evidence type="ECO:0000256" key="3">
    <source>
        <dbReference type="ARBA" id="ARBA00022825"/>
    </source>
</evidence>
<evidence type="ECO:0000256" key="5">
    <source>
        <dbReference type="SAM" id="SignalP"/>
    </source>
</evidence>
<dbReference type="InterPro" id="IPR013320">
    <property type="entry name" value="ConA-like_dom_sf"/>
</dbReference>
<feature type="domain" description="Peptidase S53" evidence="6">
    <location>
        <begin position="91"/>
        <end position="433"/>
    </location>
</feature>
<dbReference type="PROSITE" id="PS51695">
    <property type="entry name" value="SEDOLISIN"/>
    <property type="match status" value="1"/>
</dbReference>
<evidence type="ECO:0000256" key="2">
    <source>
        <dbReference type="ARBA" id="ARBA00022801"/>
    </source>
</evidence>
<accession>A0A917P751</accession>
<dbReference type="Proteomes" id="UP000657574">
    <property type="component" value="Unassembled WGS sequence"/>
</dbReference>
<feature type="region of interest" description="Disordered" evidence="4">
    <location>
        <begin position="224"/>
        <end position="243"/>
    </location>
</feature>
<keyword evidence="2" id="KW-0378">Hydrolase</keyword>
<dbReference type="NCBIfam" id="NF038128">
    <property type="entry name" value="choice_anch_J"/>
    <property type="match status" value="1"/>
</dbReference>
<proteinExistence type="predicted"/>
<keyword evidence="3" id="KW-0720">Serine protease</keyword>
<keyword evidence="8" id="KW-1185">Reference proteome</keyword>
<dbReference type="RefSeq" id="WP_189317050.1">
    <property type="nucleotide sequence ID" value="NZ_BMQA01000083.1"/>
</dbReference>
<reference evidence="7" key="1">
    <citation type="journal article" date="2014" name="Int. J. Syst. Evol. Microbiol.">
        <title>Complete genome sequence of Corynebacterium casei LMG S-19264T (=DSM 44701T), isolated from a smear-ripened cheese.</title>
        <authorList>
            <consortium name="US DOE Joint Genome Institute (JGI-PGF)"/>
            <person name="Walter F."/>
            <person name="Albersmeier A."/>
            <person name="Kalinowski J."/>
            <person name="Ruckert C."/>
        </authorList>
    </citation>
    <scope>NUCLEOTIDE SEQUENCE</scope>
    <source>
        <strain evidence="7">JCM 3086</strain>
    </source>
</reference>
<evidence type="ECO:0000313" key="8">
    <source>
        <dbReference type="Proteomes" id="UP000657574"/>
    </source>
</evidence>
<evidence type="ECO:0000256" key="1">
    <source>
        <dbReference type="ARBA" id="ARBA00022670"/>
    </source>
</evidence>
<dbReference type="InterPro" id="IPR023828">
    <property type="entry name" value="Peptidase_S8_Ser-AS"/>
</dbReference>
<dbReference type="InterPro" id="IPR036852">
    <property type="entry name" value="Peptidase_S8/S53_dom_sf"/>
</dbReference>
<dbReference type="PROSITE" id="PS00138">
    <property type="entry name" value="SUBTILASE_SER"/>
    <property type="match status" value="1"/>
</dbReference>
<dbReference type="SUPFAM" id="SSF49899">
    <property type="entry name" value="Concanavalin A-like lectins/glucanases"/>
    <property type="match status" value="1"/>
</dbReference>
<dbReference type="SMART" id="SM00612">
    <property type="entry name" value="Kelch"/>
    <property type="match status" value="5"/>
</dbReference>
<feature type="signal peptide" evidence="5">
    <location>
        <begin position="1"/>
        <end position="38"/>
    </location>
</feature>
<dbReference type="PANTHER" id="PTHR45632">
    <property type="entry name" value="LD33804P"/>
    <property type="match status" value="1"/>
</dbReference>
<dbReference type="Gene3D" id="2.60.40.1120">
    <property type="entry name" value="Carboxypeptidase-like, regulatory domain"/>
    <property type="match status" value="4"/>
</dbReference>
<dbReference type="PANTHER" id="PTHR45632:SF14">
    <property type="entry name" value="KELCH-LIKE PROTEIN 33"/>
    <property type="match status" value="1"/>
</dbReference>
<dbReference type="GO" id="GO:0006508">
    <property type="term" value="P:proteolysis"/>
    <property type="evidence" value="ECO:0007669"/>
    <property type="project" value="UniProtKB-KW"/>
</dbReference>
<dbReference type="SUPFAM" id="SSF49464">
    <property type="entry name" value="Carboxypeptidase regulatory domain-like"/>
    <property type="match status" value="4"/>
</dbReference>
<dbReference type="SUPFAM" id="SSF52743">
    <property type="entry name" value="Subtilisin-like"/>
    <property type="match status" value="1"/>
</dbReference>
<dbReference type="InterPro" id="IPR006311">
    <property type="entry name" value="TAT_signal"/>
</dbReference>
<dbReference type="EMBL" id="BMQA01000083">
    <property type="protein sequence ID" value="GGJ64994.1"/>
    <property type="molecule type" value="Genomic_DNA"/>
</dbReference>